<keyword evidence="2" id="KW-0238">DNA-binding</keyword>
<dbReference type="InterPro" id="IPR036390">
    <property type="entry name" value="WH_DNA-bd_sf"/>
</dbReference>
<dbReference type="SUPFAM" id="SSF51206">
    <property type="entry name" value="cAMP-binding domain-like"/>
    <property type="match status" value="1"/>
</dbReference>
<accession>A0A4V2JFT4</accession>
<evidence type="ECO:0000256" key="3">
    <source>
        <dbReference type="ARBA" id="ARBA00023163"/>
    </source>
</evidence>
<dbReference type="SMART" id="SM00419">
    <property type="entry name" value="HTH_CRP"/>
    <property type="match status" value="1"/>
</dbReference>
<dbReference type="InterPro" id="IPR018490">
    <property type="entry name" value="cNMP-bd_dom_sf"/>
</dbReference>
<name>A0A4V2JFT4_9BURK</name>
<dbReference type="InterPro" id="IPR014710">
    <property type="entry name" value="RmlC-like_jellyroll"/>
</dbReference>
<dbReference type="OrthoDB" id="6881322at2"/>
<evidence type="ECO:0000256" key="1">
    <source>
        <dbReference type="ARBA" id="ARBA00023015"/>
    </source>
</evidence>
<dbReference type="PANTHER" id="PTHR24567">
    <property type="entry name" value="CRP FAMILY TRANSCRIPTIONAL REGULATORY PROTEIN"/>
    <property type="match status" value="1"/>
</dbReference>
<dbReference type="PROSITE" id="PS50042">
    <property type="entry name" value="CNMP_BINDING_3"/>
    <property type="match status" value="1"/>
</dbReference>
<dbReference type="PROSITE" id="PS51063">
    <property type="entry name" value="HTH_CRP_2"/>
    <property type="match status" value="1"/>
</dbReference>
<dbReference type="CDD" id="cd00038">
    <property type="entry name" value="CAP_ED"/>
    <property type="match status" value="1"/>
</dbReference>
<dbReference type="Gene3D" id="2.60.120.10">
    <property type="entry name" value="Jelly Rolls"/>
    <property type="match status" value="1"/>
</dbReference>
<dbReference type="Pfam" id="PF13545">
    <property type="entry name" value="HTH_Crp_2"/>
    <property type="match status" value="1"/>
</dbReference>
<dbReference type="SUPFAM" id="SSF46785">
    <property type="entry name" value="Winged helix' DNA-binding domain"/>
    <property type="match status" value="1"/>
</dbReference>
<comment type="caution">
    <text evidence="6">The sequence shown here is derived from an EMBL/GenBank/DDBJ whole genome shotgun (WGS) entry which is preliminary data.</text>
</comment>
<keyword evidence="3" id="KW-0804">Transcription</keyword>
<dbReference type="SMART" id="SM00100">
    <property type="entry name" value="cNMP"/>
    <property type="match status" value="1"/>
</dbReference>
<evidence type="ECO:0000256" key="2">
    <source>
        <dbReference type="ARBA" id="ARBA00023125"/>
    </source>
</evidence>
<sequence length="231" mass="25327">MNGDVTNVWPGPKADAWWASLPPGLRQALQAMAVPRSLSAGQRLFARGDAPDGLYLVCRGAVRITGISHDGDEVLLALLEPPHWFGEIALFDHEPRTHDAWAETDALLMQIPQGPLVALLQAEPAHWPHLGRLLTRKLRELFRGLEETALLSATARVARRLAVMATGHGALAGQSHRVVQVSQEQLGLMLALTRQTVNQSLKTLEAEGLIRRLRGGVEILDLQGLSRPDRR</sequence>
<protein>
    <submittedName>
        <fullName evidence="6">Crp/Fnr family transcriptional regulator</fullName>
    </submittedName>
</protein>
<evidence type="ECO:0000259" key="5">
    <source>
        <dbReference type="PROSITE" id="PS51063"/>
    </source>
</evidence>
<reference evidence="6 7" key="1">
    <citation type="submission" date="2019-02" db="EMBL/GenBank/DDBJ databases">
        <title>Aquabacterium sp. strain KMB7.</title>
        <authorList>
            <person name="Chen W.-M."/>
        </authorList>
    </citation>
    <scope>NUCLEOTIDE SEQUENCE [LARGE SCALE GENOMIC DNA]</scope>
    <source>
        <strain evidence="6 7">KMB7</strain>
    </source>
</reference>
<keyword evidence="7" id="KW-1185">Reference proteome</keyword>
<organism evidence="6 7">
    <name type="scientific">Aquabacterium lacunae</name>
    <dbReference type="NCBI Taxonomy" id="2528630"/>
    <lineage>
        <taxon>Bacteria</taxon>
        <taxon>Pseudomonadati</taxon>
        <taxon>Pseudomonadota</taxon>
        <taxon>Betaproteobacteria</taxon>
        <taxon>Burkholderiales</taxon>
        <taxon>Aquabacterium</taxon>
    </lineage>
</organism>
<dbReference type="GO" id="GO:0003700">
    <property type="term" value="F:DNA-binding transcription factor activity"/>
    <property type="evidence" value="ECO:0007669"/>
    <property type="project" value="TreeGrafter"/>
</dbReference>
<dbReference type="AlphaFoldDB" id="A0A4V2JFT4"/>
<dbReference type="InterPro" id="IPR050397">
    <property type="entry name" value="Env_Response_Regulators"/>
</dbReference>
<evidence type="ECO:0000313" key="7">
    <source>
        <dbReference type="Proteomes" id="UP000292120"/>
    </source>
</evidence>
<dbReference type="InterPro" id="IPR012318">
    <property type="entry name" value="HTH_CRP"/>
</dbReference>
<gene>
    <name evidence="6" type="ORF">EYS42_07860</name>
</gene>
<dbReference type="Proteomes" id="UP000292120">
    <property type="component" value="Unassembled WGS sequence"/>
</dbReference>
<dbReference type="EMBL" id="SIXI01000003">
    <property type="protein sequence ID" value="TBO31158.1"/>
    <property type="molecule type" value="Genomic_DNA"/>
</dbReference>
<evidence type="ECO:0000313" key="6">
    <source>
        <dbReference type="EMBL" id="TBO31158.1"/>
    </source>
</evidence>
<proteinExistence type="predicted"/>
<dbReference type="GO" id="GO:0005829">
    <property type="term" value="C:cytosol"/>
    <property type="evidence" value="ECO:0007669"/>
    <property type="project" value="TreeGrafter"/>
</dbReference>
<evidence type="ECO:0000259" key="4">
    <source>
        <dbReference type="PROSITE" id="PS50042"/>
    </source>
</evidence>
<dbReference type="InterPro" id="IPR000595">
    <property type="entry name" value="cNMP-bd_dom"/>
</dbReference>
<feature type="domain" description="Cyclic nucleotide-binding" evidence="4">
    <location>
        <begin position="17"/>
        <end position="120"/>
    </location>
</feature>
<feature type="domain" description="HTH crp-type" evidence="5">
    <location>
        <begin position="151"/>
        <end position="223"/>
    </location>
</feature>
<dbReference type="RefSeq" id="WP_130967550.1">
    <property type="nucleotide sequence ID" value="NZ_SIXI01000003.1"/>
</dbReference>
<dbReference type="Pfam" id="PF00027">
    <property type="entry name" value="cNMP_binding"/>
    <property type="match status" value="1"/>
</dbReference>
<dbReference type="GO" id="GO:0003677">
    <property type="term" value="F:DNA binding"/>
    <property type="evidence" value="ECO:0007669"/>
    <property type="project" value="UniProtKB-KW"/>
</dbReference>
<dbReference type="PANTHER" id="PTHR24567:SF74">
    <property type="entry name" value="HTH-TYPE TRANSCRIPTIONAL REGULATOR ARCR"/>
    <property type="match status" value="1"/>
</dbReference>
<keyword evidence="1" id="KW-0805">Transcription regulation</keyword>